<protein>
    <submittedName>
        <fullName evidence="1">Uncharacterized protein</fullName>
    </submittedName>
</protein>
<dbReference type="AlphaFoldDB" id="A0A2C8FEB7"/>
<organism evidence="1 2">
    <name type="scientific">Pseudodesulfovibrio profundus</name>
    <dbReference type="NCBI Taxonomy" id="57320"/>
    <lineage>
        <taxon>Bacteria</taxon>
        <taxon>Pseudomonadati</taxon>
        <taxon>Thermodesulfobacteriota</taxon>
        <taxon>Desulfovibrionia</taxon>
        <taxon>Desulfovibrionales</taxon>
        <taxon>Desulfovibrionaceae</taxon>
    </lineage>
</organism>
<reference evidence="2" key="1">
    <citation type="submission" date="2017-09" db="EMBL/GenBank/DDBJ databases">
        <authorList>
            <person name="Regsiter A."/>
            <person name="William W."/>
        </authorList>
    </citation>
    <scope>NUCLEOTIDE SEQUENCE [LARGE SCALE GENOMIC DNA]</scope>
    <source>
        <strain evidence="2">500-1</strain>
    </source>
</reference>
<keyword evidence="2" id="KW-1185">Reference proteome</keyword>
<gene>
    <name evidence="1" type="ORF">DPRO_3857</name>
</gene>
<evidence type="ECO:0000313" key="1">
    <source>
        <dbReference type="EMBL" id="SOB60774.1"/>
    </source>
</evidence>
<sequence>MGSKTSPERREHEGWDDLSPTFGITGLKTVSQDEVGALFLSIFTDSG</sequence>
<name>A0A2C8FEB7_9BACT</name>
<evidence type="ECO:0000313" key="2">
    <source>
        <dbReference type="Proteomes" id="UP000219215"/>
    </source>
</evidence>
<proteinExistence type="predicted"/>
<accession>A0A2C8FEB7</accession>
<dbReference type="Proteomes" id="UP000219215">
    <property type="component" value="Chromosome DPRO"/>
</dbReference>
<dbReference type="EMBL" id="LT907975">
    <property type="protein sequence ID" value="SOB60774.1"/>
    <property type="molecule type" value="Genomic_DNA"/>
</dbReference>
<dbReference type="KEGG" id="pprf:DPRO_3857"/>